<comment type="catalytic activity">
    <reaction evidence="5">
        <text>uridine + phosphate = alpha-D-ribose 1-phosphate + uracil</text>
        <dbReference type="Rhea" id="RHEA:24388"/>
        <dbReference type="ChEBI" id="CHEBI:16704"/>
        <dbReference type="ChEBI" id="CHEBI:17568"/>
        <dbReference type="ChEBI" id="CHEBI:43474"/>
        <dbReference type="ChEBI" id="CHEBI:57720"/>
        <dbReference type="EC" id="2.4.2.3"/>
    </reaction>
</comment>
<evidence type="ECO:0000259" key="6">
    <source>
        <dbReference type="Pfam" id="PF01048"/>
    </source>
</evidence>
<dbReference type="PANTHER" id="PTHR43691">
    <property type="entry name" value="URIDINE PHOSPHORYLASE"/>
    <property type="match status" value="1"/>
</dbReference>
<dbReference type="Proteomes" id="UP000008637">
    <property type="component" value="Chromosome"/>
</dbReference>
<evidence type="ECO:0000256" key="3">
    <source>
        <dbReference type="ARBA" id="ARBA00022676"/>
    </source>
</evidence>
<dbReference type="KEGG" id="mha:HF1_02250"/>
<dbReference type="PANTHER" id="PTHR43691:SF11">
    <property type="entry name" value="FI09636P-RELATED"/>
    <property type="match status" value="1"/>
</dbReference>
<dbReference type="InterPro" id="IPR035994">
    <property type="entry name" value="Nucleoside_phosphorylase_sf"/>
</dbReference>
<organism evidence="7 8">
    <name type="scientific">Mycoplasma haemofelis (strain Langford 1)</name>
    <name type="common">Haemobartonella felis</name>
    <dbReference type="NCBI Taxonomy" id="941640"/>
    <lineage>
        <taxon>Bacteria</taxon>
        <taxon>Bacillati</taxon>
        <taxon>Mycoplasmatota</taxon>
        <taxon>Mollicutes</taxon>
        <taxon>Mycoplasmataceae</taxon>
        <taxon>Mycoplasma</taxon>
    </lineage>
</organism>
<dbReference type="NCBIfam" id="NF004489">
    <property type="entry name" value="PRK05819.1"/>
    <property type="match status" value="1"/>
</dbReference>
<dbReference type="InterPro" id="IPR000845">
    <property type="entry name" value="Nucleoside_phosphorylase_d"/>
</dbReference>
<name>E8ZKR7_MYCHL</name>
<keyword evidence="3 7" id="KW-0328">Glycosyltransferase</keyword>
<evidence type="ECO:0000313" key="7">
    <source>
        <dbReference type="EMBL" id="CBY92233.1"/>
    </source>
</evidence>
<evidence type="ECO:0000256" key="1">
    <source>
        <dbReference type="ARBA" id="ARBA00011888"/>
    </source>
</evidence>
<evidence type="ECO:0000313" key="8">
    <source>
        <dbReference type="Proteomes" id="UP000008637"/>
    </source>
</evidence>
<proteinExistence type="predicted"/>
<dbReference type="HOGENOM" id="CLU_068457_2_0_14"/>
<evidence type="ECO:0000256" key="5">
    <source>
        <dbReference type="ARBA" id="ARBA00048447"/>
    </source>
</evidence>
<gene>
    <name evidence="7" type="primary">deoD</name>
    <name evidence="7" type="ordered locus">HF1_02250</name>
</gene>
<dbReference type="GO" id="GO:0005829">
    <property type="term" value="C:cytosol"/>
    <property type="evidence" value="ECO:0007669"/>
    <property type="project" value="TreeGrafter"/>
</dbReference>
<dbReference type="EC" id="2.4.2.3" evidence="1"/>
<accession>E8ZKR7</accession>
<keyword evidence="4 7" id="KW-0808">Transferase</keyword>
<protein>
    <recommendedName>
        <fullName evidence="2">Uridine phosphorylase</fullName>
        <ecNumber evidence="1">2.4.2.3</ecNumber>
    </recommendedName>
</protein>
<dbReference type="OrthoDB" id="9782889at2"/>
<dbReference type="Gene3D" id="3.40.50.1580">
    <property type="entry name" value="Nucleoside phosphorylase domain"/>
    <property type="match status" value="1"/>
</dbReference>
<dbReference type="GO" id="GO:0004731">
    <property type="term" value="F:purine-nucleoside phosphorylase activity"/>
    <property type="evidence" value="ECO:0007669"/>
    <property type="project" value="InterPro"/>
</dbReference>
<dbReference type="EMBL" id="FR773153">
    <property type="protein sequence ID" value="CBY92233.1"/>
    <property type="molecule type" value="Genomic_DNA"/>
</dbReference>
<dbReference type="CDD" id="cd09006">
    <property type="entry name" value="PNP_EcPNPI-like"/>
    <property type="match status" value="1"/>
</dbReference>
<evidence type="ECO:0000256" key="4">
    <source>
        <dbReference type="ARBA" id="ARBA00022679"/>
    </source>
</evidence>
<sequence length="235" mass="25490">MSVPTPHINAKLGEIAKTVLMPGDPLRAKWIADNYLTDVKLVSSVRNVFFYTGKYKGKEVTVGASGMGIPSMGIYSYELFAFYGVENIIRVGSAGSYKADIKVGDVVLVTESIADSGAFSKIMLGKDDNKALPDSSLNEKLKDSAKALDRKLLESRIHSTEVFYWDAPIEEVVANTGADCVEMESYALFVNAKKLGKKAACIVTVSDNIVTKEFMSSKEREVGVGNMIEIALGIL</sequence>
<dbReference type="SUPFAM" id="SSF53167">
    <property type="entry name" value="Purine and uridine phosphorylases"/>
    <property type="match status" value="1"/>
</dbReference>
<feature type="domain" description="Nucleoside phosphorylase" evidence="6">
    <location>
        <begin position="18"/>
        <end position="214"/>
    </location>
</feature>
<dbReference type="GO" id="GO:0006218">
    <property type="term" value="P:uridine catabolic process"/>
    <property type="evidence" value="ECO:0007669"/>
    <property type="project" value="TreeGrafter"/>
</dbReference>
<reference evidence="7 8" key="1">
    <citation type="journal article" date="2011" name="J. Bacteriol.">
        <title>Complete genome sequence of Mycoplasma haemofelis, a hemotropic mycoplasma.</title>
        <authorList>
            <person name="Barker E.N."/>
            <person name="Helps C.R."/>
            <person name="Peters I.R."/>
            <person name="Darby A.C."/>
            <person name="Radford A.D."/>
            <person name="Tasker S."/>
        </authorList>
    </citation>
    <scope>NUCLEOTIDE SEQUENCE [LARGE SCALE GENOMIC DNA]</scope>
    <source>
        <strain evidence="7 8">Langford 1</strain>
    </source>
</reference>
<dbReference type="Pfam" id="PF01048">
    <property type="entry name" value="PNP_UDP_1"/>
    <property type="match status" value="1"/>
</dbReference>
<dbReference type="GO" id="GO:0004850">
    <property type="term" value="F:uridine phosphorylase activity"/>
    <property type="evidence" value="ECO:0007669"/>
    <property type="project" value="UniProtKB-EC"/>
</dbReference>
<evidence type="ECO:0000256" key="2">
    <source>
        <dbReference type="ARBA" id="ARBA00021980"/>
    </source>
</evidence>
<dbReference type="AlphaFoldDB" id="E8ZKR7"/>
<dbReference type="NCBIfam" id="TIGR00107">
    <property type="entry name" value="deoD"/>
    <property type="match status" value="1"/>
</dbReference>
<dbReference type="InterPro" id="IPR004402">
    <property type="entry name" value="DeoD-type"/>
</dbReference>
<keyword evidence="8" id="KW-1185">Reference proteome</keyword>